<sequence>MSEKIQEEFKTEFLKFLFFRRSAVDRFPILECDREIASNSIETVLSAASSTNNLVKPSLHLHFKTEHKQGSTTPEHTPALDPKLRSIRKCQAKITLIRLLIHLQLMQNLMILYIFDVMGAGKRFTFNRIY</sequence>
<reference evidence="3" key="1">
    <citation type="submission" date="2014-03" db="EMBL/GenBank/DDBJ databases">
        <authorList>
            <person name="Aksoy S."/>
            <person name="Warren W."/>
            <person name="Wilson R.K."/>
        </authorList>
    </citation>
    <scope>NUCLEOTIDE SEQUENCE [LARGE SCALE GENOMIC DNA]</scope>
    <source>
        <strain evidence="3">IAEA</strain>
    </source>
</reference>
<keyword evidence="3" id="KW-1185">Reference proteome</keyword>
<evidence type="ECO:0000256" key="1">
    <source>
        <dbReference type="SAM" id="Phobius"/>
    </source>
</evidence>
<evidence type="ECO:0000313" key="2">
    <source>
        <dbReference type="EnsemblMetazoa" id="GBRI009788-PA"/>
    </source>
</evidence>
<keyword evidence="1" id="KW-0472">Membrane</keyword>
<organism evidence="2 3">
    <name type="scientific">Glossina brevipalpis</name>
    <dbReference type="NCBI Taxonomy" id="37001"/>
    <lineage>
        <taxon>Eukaryota</taxon>
        <taxon>Metazoa</taxon>
        <taxon>Ecdysozoa</taxon>
        <taxon>Arthropoda</taxon>
        <taxon>Hexapoda</taxon>
        <taxon>Insecta</taxon>
        <taxon>Pterygota</taxon>
        <taxon>Neoptera</taxon>
        <taxon>Endopterygota</taxon>
        <taxon>Diptera</taxon>
        <taxon>Brachycera</taxon>
        <taxon>Muscomorpha</taxon>
        <taxon>Hippoboscoidea</taxon>
        <taxon>Glossinidae</taxon>
        <taxon>Glossina</taxon>
    </lineage>
</organism>
<reference evidence="2" key="2">
    <citation type="submission" date="2020-05" db="UniProtKB">
        <authorList>
            <consortium name="EnsemblMetazoa"/>
        </authorList>
    </citation>
    <scope>IDENTIFICATION</scope>
    <source>
        <strain evidence="2">IAEA</strain>
    </source>
</reference>
<proteinExistence type="predicted"/>
<feature type="transmembrane region" description="Helical" evidence="1">
    <location>
        <begin position="95"/>
        <end position="115"/>
    </location>
</feature>
<dbReference type="VEuPathDB" id="VectorBase:GBRI009788"/>
<dbReference type="AlphaFoldDB" id="A0A1A9W876"/>
<name>A0A1A9W876_9MUSC</name>
<evidence type="ECO:0000313" key="3">
    <source>
        <dbReference type="Proteomes" id="UP000091820"/>
    </source>
</evidence>
<accession>A0A1A9W876</accession>
<dbReference type="EnsemblMetazoa" id="GBRI009788-RA">
    <property type="protein sequence ID" value="GBRI009788-PA"/>
    <property type="gene ID" value="GBRI009788"/>
</dbReference>
<protein>
    <submittedName>
        <fullName evidence="2">Uncharacterized protein</fullName>
    </submittedName>
</protein>
<keyword evidence="1" id="KW-1133">Transmembrane helix</keyword>
<keyword evidence="1" id="KW-0812">Transmembrane</keyword>
<dbReference type="Proteomes" id="UP000091820">
    <property type="component" value="Unassembled WGS sequence"/>
</dbReference>